<comment type="similarity">
    <text evidence="3">Belongs to the metallo-dependent hydrolases superfamily. Adenosine and AMP deaminases family. ADGF subfamily.</text>
</comment>
<evidence type="ECO:0000256" key="4">
    <source>
        <dbReference type="ARBA" id="ARBA00012784"/>
    </source>
</evidence>
<evidence type="ECO:0000313" key="11">
    <source>
        <dbReference type="EMBL" id="ROT36221.1"/>
    </source>
</evidence>
<sequence length="517" mass="60183">MSFAFHKEATASDLERRADQVLQRFKRHDKVEVYDAAEPRTGWRGQKHPRFPGDHFLANIDLIEKTKVFKVAQMAPKGAHLHIHLNSCLLPVVLLDVAKTMDRMFIWSNMPLVESEAHAFDRCEIQFSIRSVERERERPGGNLFDPNYQPGQEMRFDEFLESFPRDRRGDPESWLVQKLMFSEEEAHHHCQTAKGAWAIFNGRTRMMKGLFNYATAYRTYTRRLLEDFVRDNIQYAEIRPNFMSTNQLWTDDGTEQIGNEGIMTIIIEETEAFMKERPHAFGGMKVIYCTPRCFDNAEVKFALDECLRFKQQWPEWIAGFDLVGEEDMGRPLKDFVPEFLEFRKKCREANVDIPFLFHCGETLDIGNESDGNLLDALLLNAKRIGHGFALARHPYIMEQIKKQNVCLELCPISNEILGLTPRVGGHPMYNLLANNVHCTVSSDNGTFFGSTLSHDFYQMMVGKSDMTLHGWRQLIEWSLEHSCMDDKERARVYDMWEGRWNQFLHEVIDLGMKEGFL</sequence>
<reference evidence="11 12" key="1">
    <citation type="journal article" date="2018" name="Mol. Ecol.">
        <title>The obligate alkalophilic soda-lake fungus Sodiomyces alkalinus has shifted to a protein diet.</title>
        <authorList>
            <person name="Grum-Grzhimaylo A.A."/>
            <person name="Falkoski D.L."/>
            <person name="van den Heuvel J."/>
            <person name="Valero-Jimenez C.A."/>
            <person name="Min B."/>
            <person name="Choi I.G."/>
            <person name="Lipzen A."/>
            <person name="Daum C.G."/>
            <person name="Aanen D.K."/>
            <person name="Tsang A."/>
            <person name="Henrissat B."/>
            <person name="Bilanenko E.N."/>
            <person name="de Vries R.P."/>
            <person name="van Kan J.A.L."/>
            <person name="Grigoriev I.V."/>
            <person name="Debets A.J.M."/>
        </authorList>
    </citation>
    <scope>NUCLEOTIDE SEQUENCE [LARGE SCALE GENOMIC DNA]</scope>
    <source>
        <strain evidence="11 12">F11</strain>
    </source>
</reference>
<dbReference type="InterPro" id="IPR032466">
    <property type="entry name" value="Metal_Hydrolase"/>
</dbReference>
<dbReference type="GO" id="GO:0004000">
    <property type="term" value="F:adenosine deaminase activity"/>
    <property type="evidence" value="ECO:0007669"/>
    <property type="project" value="TreeGrafter"/>
</dbReference>
<organism evidence="11 12">
    <name type="scientific">Sodiomyces alkalinus (strain CBS 110278 / VKM F-3762 / F11)</name>
    <name type="common">Alkaliphilic filamentous fungus</name>
    <dbReference type="NCBI Taxonomy" id="1314773"/>
    <lineage>
        <taxon>Eukaryota</taxon>
        <taxon>Fungi</taxon>
        <taxon>Dikarya</taxon>
        <taxon>Ascomycota</taxon>
        <taxon>Pezizomycotina</taxon>
        <taxon>Sordariomycetes</taxon>
        <taxon>Hypocreomycetidae</taxon>
        <taxon>Glomerellales</taxon>
        <taxon>Plectosphaerellaceae</taxon>
        <taxon>Sodiomyces</taxon>
    </lineage>
</organism>
<dbReference type="EC" id="3.5.4.4" evidence="4"/>
<comment type="catalytic activity">
    <reaction evidence="9">
        <text>adenosine + H2O + H(+) = inosine + NH4(+)</text>
        <dbReference type="Rhea" id="RHEA:24408"/>
        <dbReference type="ChEBI" id="CHEBI:15377"/>
        <dbReference type="ChEBI" id="CHEBI:15378"/>
        <dbReference type="ChEBI" id="CHEBI:16335"/>
        <dbReference type="ChEBI" id="CHEBI:17596"/>
        <dbReference type="ChEBI" id="CHEBI:28938"/>
        <dbReference type="EC" id="3.5.4.4"/>
    </reaction>
</comment>
<comment type="cofactor">
    <cofactor evidence="1">
        <name>Zn(2+)</name>
        <dbReference type="ChEBI" id="CHEBI:29105"/>
    </cofactor>
</comment>
<dbReference type="PANTHER" id="PTHR11409">
    <property type="entry name" value="ADENOSINE DEAMINASE"/>
    <property type="match status" value="1"/>
</dbReference>
<evidence type="ECO:0000313" key="12">
    <source>
        <dbReference type="Proteomes" id="UP000272025"/>
    </source>
</evidence>
<dbReference type="GO" id="GO:0005576">
    <property type="term" value="C:extracellular region"/>
    <property type="evidence" value="ECO:0007669"/>
    <property type="project" value="UniProtKB-SubCell"/>
</dbReference>
<evidence type="ECO:0000256" key="1">
    <source>
        <dbReference type="ARBA" id="ARBA00001947"/>
    </source>
</evidence>
<keyword evidence="6" id="KW-0479">Metal-binding</keyword>
<evidence type="ECO:0000256" key="2">
    <source>
        <dbReference type="ARBA" id="ARBA00004613"/>
    </source>
</evidence>
<name>A0A3N2PNX2_SODAK</name>
<accession>A0A3N2PNX2</accession>
<dbReference type="STRING" id="1314773.A0A3N2PNX2"/>
<dbReference type="GO" id="GO:0006154">
    <property type="term" value="P:adenosine catabolic process"/>
    <property type="evidence" value="ECO:0007669"/>
    <property type="project" value="TreeGrafter"/>
</dbReference>
<dbReference type="Gene3D" id="3.20.20.140">
    <property type="entry name" value="Metal-dependent hydrolases"/>
    <property type="match status" value="1"/>
</dbReference>
<evidence type="ECO:0000256" key="5">
    <source>
        <dbReference type="ARBA" id="ARBA00022525"/>
    </source>
</evidence>
<dbReference type="FunFam" id="3.20.20.140:FF:000017">
    <property type="entry name" value="Adenosine deaminase 2"/>
    <property type="match status" value="1"/>
</dbReference>
<keyword evidence="8" id="KW-0378">Hydrolase</keyword>
<keyword evidence="5" id="KW-0964">Secreted</keyword>
<dbReference type="RefSeq" id="XP_028464027.1">
    <property type="nucleotide sequence ID" value="XM_028608856.1"/>
</dbReference>
<dbReference type="SUPFAM" id="SSF51556">
    <property type="entry name" value="Metallo-dependent hydrolases"/>
    <property type="match status" value="1"/>
</dbReference>
<evidence type="ECO:0000256" key="6">
    <source>
        <dbReference type="ARBA" id="ARBA00022723"/>
    </source>
</evidence>
<comment type="subcellular location">
    <subcellularLocation>
        <location evidence="2">Secreted</location>
    </subcellularLocation>
</comment>
<dbReference type="InterPro" id="IPR001365">
    <property type="entry name" value="A_deaminase_dom"/>
</dbReference>
<dbReference type="PANTHER" id="PTHR11409:SF37">
    <property type="entry name" value="ADENOSINE DEAMINASE DOMAIN-CONTAINING PROTEIN"/>
    <property type="match status" value="1"/>
</dbReference>
<dbReference type="Pfam" id="PF00962">
    <property type="entry name" value="A_deaminase"/>
    <property type="match status" value="1"/>
</dbReference>
<dbReference type="AlphaFoldDB" id="A0A3N2PNX2"/>
<evidence type="ECO:0000256" key="9">
    <source>
        <dbReference type="ARBA" id="ARBA00047764"/>
    </source>
</evidence>
<evidence type="ECO:0000256" key="3">
    <source>
        <dbReference type="ARBA" id="ARBA00006083"/>
    </source>
</evidence>
<feature type="domain" description="Adenosine deaminase" evidence="10">
    <location>
        <begin position="186"/>
        <end position="494"/>
    </location>
</feature>
<keyword evidence="7" id="KW-0732">Signal</keyword>
<dbReference type="OrthoDB" id="7202371at2759"/>
<gene>
    <name evidence="11" type="ORF">SODALDRAFT_298914</name>
</gene>
<dbReference type="GeneID" id="39577334"/>
<dbReference type="GO" id="GO:0046872">
    <property type="term" value="F:metal ion binding"/>
    <property type="evidence" value="ECO:0007669"/>
    <property type="project" value="UniProtKB-KW"/>
</dbReference>
<evidence type="ECO:0000259" key="10">
    <source>
        <dbReference type="Pfam" id="PF00962"/>
    </source>
</evidence>
<evidence type="ECO:0000256" key="7">
    <source>
        <dbReference type="ARBA" id="ARBA00022729"/>
    </source>
</evidence>
<dbReference type="InterPro" id="IPR006330">
    <property type="entry name" value="Ado/ade_deaminase"/>
</dbReference>
<dbReference type="Proteomes" id="UP000272025">
    <property type="component" value="Unassembled WGS sequence"/>
</dbReference>
<dbReference type="EMBL" id="ML119059">
    <property type="protein sequence ID" value="ROT36221.1"/>
    <property type="molecule type" value="Genomic_DNA"/>
</dbReference>
<evidence type="ECO:0000256" key="8">
    <source>
        <dbReference type="ARBA" id="ARBA00022801"/>
    </source>
</evidence>
<keyword evidence="12" id="KW-1185">Reference proteome</keyword>
<dbReference type="GO" id="GO:0046103">
    <property type="term" value="P:inosine biosynthetic process"/>
    <property type="evidence" value="ECO:0007669"/>
    <property type="project" value="TreeGrafter"/>
</dbReference>
<proteinExistence type="inferred from homology"/>
<protein>
    <recommendedName>
        <fullName evidence="4">adenosine deaminase</fullName>
        <ecNumber evidence="4">3.5.4.4</ecNumber>
    </recommendedName>
</protein>